<dbReference type="SMART" id="SM00530">
    <property type="entry name" value="HTH_XRE"/>
    <property type="match status" value="1"/>
</dbReference>
<dbReference type="Gene3D" id="1.10.260.40">
    <property type="entry name" value="lambda repressor-like DNA-binding domains"/>
    <property type="match status" value="2"/>
</dbReference>
<sequence>MTERGQSPFSAVLNQLCAESESVNGRPLSNVSLAAAIDVSHSYIAQLRKGQREPTLNTIESLAGFFDIHPAYFVGGRRDRAPGSLPQDSFHARLNSLFDLARPPGKGEMTLDAVVATVRDRGKERGDTNWTISPSTIIDLRSGKNTNPRLRHVVMLAEVFYLGPDYFLDAELAQRINSELRFHRTMTELGVSALATRASGLTEDVRTEIMRTLVKALRPEAEDEIAEILARPSRTVQEPAEEER</sequence>
<dbReference type="RefSeq" id="WP_221490078.1">
    <property type="nucleotide sequence ID" value="NZ_BAAAUI010000001.1"/>
</dbReference>
<accession>A0A7W7FWB6</accession>
<dbReference type="EMBL" id="JACHMH010000001">
    <property type="protein sequence ID" value="MBB4679433.1"/>
    <property type="molecule type" value="Genomic_DNA"/>
</dbReference>
<dbReference type="PROSITE" id="PS50943">
    <property type="entry name" value="HTH_CROC1"/>
    <property type="match status" value="1"/>
</dbReference>
<dbReference type="InterPro" id="IPR010982">
    <property type="entry name" value="Lambda_DNA-bd_dom_sf"/>
</dbReference>
<keyword evidence="3" id="KW-1185">Reference proteome</keyword>
<name>A0A7W7FWB6_9PSEU</name>
<dbReference type="InterPro" id="IPR001387">
    <property type="entry name" value="Cro/C1-type_HTH"/>
</dbReference>
<evidence type="ECO:0000313" key="2">
    <source>
        <dbReference type="EMBL" id="MBB4679433.1"/>
    </source>
</evidence>
<evidence type="ECO:0000259" key="1">
    <source>
        <dbReference type="PROSITE" id="PS50943"/>
    </source>
</evidence>
<proteinExistence type="predicted"/>
<feature type="domain" description="HTH cro/C1-type" evidence="1">
    <location>
        <begin position="33"/>
        <end position="73"/>
    </location>
</feature>
<evidence type="ECO:0000313" key="3">
    <source>
        <dbReference type="Proteomes" id="UP000533598"/>
    </source>
</evidence>
<protein>
    <submittedName>
        <fullName evidence="2">Transcriptional regulator with XRE-family HTH domain</fullName>
    </submittedName>
</protein>
<dbReference type="AlphaFoldDB" id="A0A7W7FWB6"/>
<dbReference type="CDD" id="cd00093">
    <property type="entry name" value="HTH_XRE"/>
    <property type="match status" value="1"/>
</dbReference>
<gene>
    <name evidence="2" type="ORF">HNR67_005551</name>
</gene>
<comment type="caution">
    <text evidence="2">The sequence shown here is derived from an EMBL/GenBank/DDBJ whole genome shotgun (WGS) entry which is preliminary data.</text>
</comment>
<dbReference type="GO" id="GO:0003677">
    <property type="term" value="F:DNA binding"/>
    <property type="evidence" value="ECO:0007669"/>
    <property type="project" value="InterPro"/>
</dbReference>
<reference evidence="2 3" key="1">
    <citation type="submission" date="2020-08" db="EMBL/GenBank/DDBJ databases">
        <title>Sequencing the genomes of 1000 actinobacteria strains.</title>
        <authorList>
            <person name="Klenk H.-P."/>
        </authorList>
    </citation>
    <scope>NUCLEOTIDE SEQUENCE [LARGE SCALE GENOMIC DNA]</scope>
    <source>
        <strain evidence="2 3">DSM 44230</strain>
    </source>
</reference>
<organism evidence="2 3">
    <name type="scientific">Crossiella cryophila</name>
    <dbReference type="NCBI Taxonomy" id="43355"/>
    <lineage>
        <taxon>Bacteria</taxon>
        <taxon>Bacillati</taxon>
        <taxon>Actinomycetota</taxon>
        <taxon>Actinomycetes</taxon>
        <taxon>Pseudonocardiales</taxon>
        <taxon>Pseudonocardiaceae</taxon>
        <taxon>Crossiella</taxon>
    </lineage>
</organism>
<dbReference type="SUPFAM" id="SSF47413">
    <property type="entry name" value="lambda repressor-like DNA-binding domains"/>
    <property type="match status" value="1"/>
</dbReference>
<dbReference type="Proteomes" id="UP000533598">
    <property type="component" value="Unassembled WGS sequence"/>
</dbReference>
<dbReference type="Pfam" id="PF01381">
    <property type="entry name" value="HTH_3"/>
    <property type="match status" value="1"/>
</dbReference>